<dbReference type="PANTHER" id="PTHR12135:SF2">
    <property type="entry name" value="DNA REPAIR PROTEIN RAD34"/>
    <property type="match status" value="1"/>
</dbReference>
<feature type="compositionally biased region" description="Polar residues" evidence="6">
    <location>
        <begin position="488"/>
        <end position="499"/>
    </location>
</feature>
<feature type="compositionally biased region" description="Basic residues" evidence="6">
    <location>
        <begin position="1"/>
        <end position="12"/>
    </location>
</feature>
<dbReference type="Gene3D" id="3.30.70.2460">
    <property type="entry name" value="Rad4, beta-hairpin domain BHD3"/>
    <property type="match status" value="1"/>
</dbReference>
<evidence type="ECO:0000256" key="1">
    <source>
        <dbReference type="ARBA" id="ARBA00004123"/>
    </source>
</evidence>
<dbReference type="InterPro" id="IPR038765">
    <property type="entry name" value="Papain-like_cys_pep_sf"/>
</dbReference>
<feature type="region of interest" description="Disordered" evidence="6">
    <location>
        <begin position="242"/>
        <end position="287"/>
    </location>
</feature>
<dbReference type="GO" id="GO:0000111">
    <property type="term" value="C:nucleotide-excision repair factor 2 complex"/>
    <property type="evidence" value="ECO:0007669"/>
    <property type="project" value="TreeGrafter"/>
</dbReference>
<gene>
    <name evidence="10" type="ORF">AOQ84DRAFT_357983</name>
</gene>
<dbReference type="Pfam" id="PF10404">
    <property type="entry name" value="BHD_2"/>
    <property type="match status" value="1"/>
</dbReference>
<dbReference type="AlphaFoldDB" id="A0A8E2JKZ0"/>
<keyword evidence="4" id="KW-0234">DNA repair</keyword>
<name>A0A8E2JKZ0_9PEZI</name>
<dbReference type="GO" id="GO:0003697">
    <property type="term" value="F:single-stranded DNA binding"/>
    <property type="evidence" value="ECO:0007669"/>
    <property type="project" value="TreeGrafter"/>
</dbReference>
<dbReference type="Gene3D" id="2.20.20.110">
    <property type="entry name" value="Rad4, beta-hairpin domain BHD1"/>
    <property type="match status" value="1"/>
</dbReference>
<feature type="region of interest" description="Disordered" evidence="6">
    <location>
        <begin position="488"/>
        <end position="509"/>
    </location>
</feature>
<dbReference type="InterPro" id="IPR018326">
    <property type="entry name" value="Rad4_beta-hairpin_dom1"/>
</dbReference>
<feature type="domain" description="Rad4 beta-hairpin" evidence="8">
    <location>
        <begin position="727"/>
        <end position="790"/>
    </location>
</feature>
<feature type="region of interest" description="Disordered" evidence="6">
    <location>
        <begin position="1031"/>
        <end position="1178"/>
    </location>
</feature>
<dbReference type="Pfam" id="PF10403">
    <property type="entry name" value="BHD_1"/>
    <property type="match status" value="1"/>
</dbReference>
<dbReference type="Pfam" id="PF03835">
    <property type="entry name" value="Rad4"/>
    <property type="match status" value="1"/>
</dbReference>
<dbReference type="GO" id="GO:0006289">
    <property type="term" value="P:nucleotide-excision repair"/>
    <property type="evidence" value="ECO:0007669"/>
    <property type="project" value="InterPro"/>
</dbReference>
<dbReference type="Pfam" id="PF10405">
    <property type="entry name" value="BHD_3"/>
    <property type="match status" value="1"/>
</dbReference>
<dbReference type="InterPro" id="IPR018327">
    <property type="entry name" value="BHD_2"/>
</dbReference>
<accession>A0A8E2JKZ0</accession>
<feature type="region of interest" description="Disordered" evidence="6">
    <location>
        <begin position="1"/>
        <end position="32"/>
    </location>
</feature>
<comment type="subcellular location">
    <subcellularLocation>
        <location evidence="1">Nucleus</location>
    </subcellularLocation>
</comment>
<sequence length="1178" mass="131286">MPPFVPRKRHRSPSPTSSPLCRRPTPIAPPRRVRETIFETLDSAPPTARSLEQTKALLEEEDDISELSDISSDEFEDVIISGARSSARGRGKKHKALGKVDSDSEEGAEWEDALGSHHHTEKHLDEHVTAPVPSGDLELTLSSSINPTAFSATTDGGKKGPSKIERRIRTMTHCIHVQFLMFHNLIRNAWIQDKEVQRILLKSLSKGCWKEVEAWWRNAGIRDGYTTVVEGGYPGGEIEVESASAKDKGKAKQAPGKPVTKSSRARMSDSKAGQRGNNGGGQRDWGASSAHLEQNAPNLSAGDPLLRLLKYLSAFWKQKFRLTAPCLRKRGYLPPWALEAEIEAWHRDTLNVGEFGERVESLNAFRELARKCEGSKDVGQQLFTALLRGLGIEARMVASLQPIGFGWSRAEEGKVRKNSVTAQGEPKEKRNAEDGKVKIGINLALPKKANPESSLSTEMRNRKLFDNDNSPISQDNVGLSDLSCLPSDSNSSNIGSKTTGRPKVGLSNASRKYGQELPYPTYWTEALSPTTRIPIAVSPIPLPIIAPSSNPDLLAQFYPRGAASESAKQVFCYLIAFSPDGTAKDVTTRYIPRRVWPGKTKGARIPAEKIPVHNGRGKVRKWEEWDWFKSVMRPYERSAENRTLWDEIEDKGDLVSAKPTKAKAVDEEGGKETLQGYKSSTEFVLERHLRREEALGPDAKLARYFTTGKGDKEIKEPVYLRKDVVTCKTVESWHKEGRRIKGGEQPLKFVPMRAVTVTRKREIEEREREEGGKVKQGLYSEAQTEWIIPDPIQDGRIPRNVFGNIDVYVPTMVPEGAVHIPLRGTVRVCKRLGVDFAEACTGFEFGKQRAVPVLIGVVVAKENEGLVIDAWEAEEAERKRKEQSKKEKLVLGLWKKFLLGLRIAERMKREYGEEDGGLLEDVNPFTKEKSILEDAEEDAVYYKRTGFSQQAHDEHLGGGFIRDEDEEDTGGLVVEHEDDSDLRIRQTAPEGYTQTPISLLSAQYKINPEDMPIGTDSEGYQFEEGGARALHKMNKRDSSGRGRGRGERGVRDGRGSIVSKTLQPGRPSKTIPRKKYRISGEDDSKSPNTSDHVPGMSNFEDESMYDAVNENNADRSMGGKISAVGTTRLVPKRKAAQKSQAAVRSHYFHHDSDENGDVLNKGRVRKNARGNESRQTRD</sequence>
<dbReference type="GO" id="GO:0071942">
    <property type="term" value="C:XPC complex"/>
    <property type="evidence" value="ECO:0007669"/>
    <property type="project" value="TreeGrafter"/>
</dbReference>
<feature type="region of interest" description="Disordered" evidence="6">
    <location>
        <begin position="85"/>
        <end position="109"/>
    </location>
</feature>
<dbReference type="InterPro" id="IPR018325">
    <property type="entry name" value="Rad4/PNGase_transGLS-fold"/>
</dbReference>
<evidence type="ECO:0000313" key="10">
    <source>
        <dbReference type="EMBL" id="OCL01235.1"/>
    </source>
</evidence>
<evidence type="ECO:0000256" key="5">
    <source>
        <dbReference type="ARBA" id="ARBA00023242"/>
    </source>
</evidence>
<evidence type="ECO:0000256" key="2">
    <source>
        <dbReference type="ARBA" id="ARBA00009525"/>
    </source>
</evidence>
<dbReference type="SMART" id="SM01030">
    <property type="entry name" value="BHD_1"/>
    <property type="match status" value="1"/>
</dbReference>
<evidence type="ECO:0000259" key="9">
    <source>
        <dbReference type="SMART" id="SM01032"/>
    </source>
</evidence>
<dbReference type="InterPro" id="IPR036985">
    <property type="entry name" value="Transglutaminase-like_sf"/>
</dbReference>
<feature type="region of interest" description="Disordered" evidence="6">
    <location>
        <begin position="414"/>
        <end position="435"/>
    </location>
</feature>
<evidence type="ECO:0000256" key="3">
    <source>
        <dbReference type="ARBA" id="ARBA00022763"/>
    </source>
</evidence>
<dbReference type="Proteomes" id="UP000250140">
    <property type="component" value="Unassembled WGS sequence"/>
</dbReference>
<dbReference type="SUPFAM" id="SSF54001">
    <property type="entry name" value="Cysteine proteinases"/>
    <property type="match status" value="1"/>
</dbReference>
<feature type="compositionally biased region" description="Basic and acidic residues" evidence="6">
    <location>
        <begin position="1169"/>
        <end position="1178"/>
    </location>
</feature>
<dbReference type="FunFam" id="3.30.70.2460:FF:000001">
    <property type="entry name" value="DNA repair protein Rad4 family"/>
    <property type="match status" value="1"/>
</dbReference>
<feature type="domain" description="Rad4 beta-hairpin" evidence="9">
    <location>
        <begin position="797"/>
        <end position="871"/>
    </location>
</feature>
<feature type="compositionally biased region" description="Basic and acidic residues" evidence="6">
    <location>
        <begin position="1035"/>
        <end position="1054"/>
    </location>
</feature>
<feature type="domain" description="Rad4 beta-hairpin" evidence="7">
    <location>
        <begin position="668"/>
        <end position="725"/>
    </location>
</feature>
<keyword evidence="5" id="KW-0539">Nucleus</keyword>
<organism evidence="10 11">
    <name type="scientific">Glonium stellatum</name>
    <dbReference type="NCBI Taxonomy" id="574774"/>
    <lineage>
        <taxon>Eukaryota</taxon>
        <taxon>Fungi</taxon>
        <taxon>Dikarya</taxon>
        <taxon>Ascomycota</taxon>
        <taxon>Pezizomycotina</taxon>
        <taxon>Dothideomycetes</taxon>
        <taxon>Pleosporomycetidae</taxon>
        <taxon>Gloniales</taxon>
        <taxon>Gloniaceae</taxon>
        <taxon>Glonium</taxon>
    </lineage>
</organism>
<dbReference type="InterPro" id="IPR018328">
    <property type="entry name" value="Rad4_beta-hairpin_dom3"/>
</dbReference>
<dbReference type="GO" id="GO:0006298">
    <property type="term" value="P:mismatch repair"/>
    <property type="evidence" value="ECO:0007669"/>
    <property type="project" value="TreeGrafter"/>
</dbReference>
<evidence type="ECO:0000313" key="11">
    <source>
        <dbReference type="Proteomes" id="UP000250140"/>
    </source>
</evidence>
<comment type="similarity">
    <text evidence="2">Belongs to the XPC family.</text>
</comment>
<proteinExistence type="inferred from homology"/>
<dbReference type="PANTHER" id="PTHR12135">
    <property type="entry name" value="DNA REPAIR PROTEIN XP-C / RAD4"/>
    <property type="match status" value="1"/>
</dbReference>
<dbReference type="GO" id="GO:0003684">
    <property type="term" value="F:damaged DNA binding"/>
    <property type="evidence" value="ECO:0007669"/>
    <property type="project" value="InterPro"/>
</dbReference>
<dbReference type="Gene3D" id="3.90.260.10">
    <property type="entry name" value="Transglutaminase-like"/>
    <property type="match status" value="1"/>
</dbReference>
<evidence type="ECO:0000259" key="7">
    <source>
        <dbReference type="SMART" id="SM01030"/>
    </source>
</evidence>
<feature type="compositionally biased region" description="Basic and acidic residues" evidence="6">
    <location>
        <begin position="425"/>
        <end position="435"/>
    </location>
</feature>
<dbReference type="SMART" id="SM01031">
    <property type="entry name" value="BHD_2"/>
    <property type="match status" value="1"/>
</dbReference>
<keyword evidence="3" id="KW-0227">DNA damage</keyword>
<evidence type="ECO:0000256" key="4">
    <source>
        <dbReference type="ARBA" id="ARBA00023204"/>
    </source>
</evidence>
<dbReference type="InterPro" id="IPR042488">
    <property type="entry name" value="Rad4_BHD3_sf"/>
</dbReference>
<dbReference type="SMART" id="SM01032">
    <property type="entry name" value="BHD_3"/>
    <property type="match status" value="1"/>
</dbReference>
<dbReference type="OrthoDB" id="300780at2759"/>
<protein>
    <submittedName>
        <fullName evidence="10">Rad4-domain-containing protein</fullName>
    </submittedName>
</protein>
<dbReference type="InterPro" id="IPR004583">
    <property type="entry name" value="DNA_repair_Rad4"/>
</dbReference>
<evidence type="ECO:0000259" key="8">
    <source>
        <dbReference type="SMART" id="SM01031"/>
    </source>
</evidence>
<keyword evidence="11" id="KW-1185">Reference proteome</keyword>
<reference evidence="10 11" key="1">
    <citation type="journal article" date="2016" name="Nat. Commun.">
        <title>Ectomycorrhizal ecology is imprinted in the genome of the dominant symbiotic fungus Cenococcum geophilum.</title>
        <authorList>
            <consortium name="DOE Joint Genome Institute"/>
            <person name="Peter M."/>
            <person name="Kohler A."/>
            <person name="Ohm R.A."/>
            <person name="Kuo A."/>
            <person name="Krutzmann J."/>
            <person name="Morin E."/>
            <person name="Arend M."/>
            <person name="Barry K.W."/>
            <person name="Binder M."/>
            <person name="Choi C."/>
            <person name="Clum A."/>
            <person name="Copeland A."/>
            <person name="Grisel N."/>
            <person name="Haridas S."/>
            <person name="Kipfer T."/>
            <person name="LaButti K."/>
            <person name="Lindquist E."/>
            <person name="Lipzen A."/>
            <person name="Maire R."/>
            <person name="Meier B."/>
            <person name="Mihaltcheva S."/>
            <person name="Molinier V."/>
            <person name="Murat C."/>
            <person name="Poggeler S."/>
            <person name="Quandt C.A."/>
            <person name="Sperisen C."/>
            <person name="Tritt A."/>
            <person name="Tisserant E."/>
            <person name="Crous P.W."/>
            <person name="Henrissat B."/>
            <person name="Nehls U."/>
            <person name="Egli S."/>
            <person name="Spatafora J.W."/>
            <person name="Grigoriev I.V."/>
            <person name="Martin F.M."/>
        </authorList>
    </citation>
    <scope>NUCLEOTIDE SEQUENCE [LARGE SCALE GENOMIC DNA]</scope>
    <source>
        <strain evidence="10 11">CBS 207.34</strain>
    </source>
</reference>
<feature type="compositionally biased region" description="Basic residues" evidence="6">
    <location>
        <begin position="87"/>
        <end position="97"/>
    </location>
</feature>
<evidence type="ECO:0000256" key="6">
    <source>
        <dbReference type="SAM" id="MobiDB-lite"/>
    </source>
</evidence>
<dbReference type="EMBL" id="KV751167">
    <property type="protein sequence ID" value="OCL01235.1"/>
    <property type="molecule type" value="Genomic_DNA"/>
</dbReference>
<dbReference type="GO" id="GO:0005737">
    <property type="term" value="C:cytoplasm"/>
    <property type="evidence" value="ECO:0007669"/>
    <property type="project" value="TreeGrafter"/>
</dbReference>